<evidence type="ECO:0000256" key="3">
    <source>
        <dbReference type="SAM" id="MobiDB-lite"/>
    </source>
</evidence>
<evidence type="ECO:0000259" key="4">
    <source>
        <dbReference type="SMART" id="SM00322"/>
    </source>
</evidence>
<feature type="region of interest" description="Disordered" evidence="3">
    <location>
        <begin position="66"/>
        <end position="91"/>
    </location>
</feature>
<feature type="compositionally biased region" description="Pro residues" evidence="3">
    <location>
        <begin position="487"/>
        <end position="502"/>
    </location>
</feature>
<feature type="compositionally biased region" description="Polar residues" evidence="3">
    <location>
        <begin position="449"/>
        <end position="462"/>
    </location>
</feature>
<dbReference type="Pfam" id="PF22675">
    <property type="entry name" value="KH-I_KHDC4-BBP"/>
    <property type="match status" value="1"/>
</dbReference>
<gene>
    <name evidence="5" type="ORF">SAY87_016736</name>
</gene>
<dbReference type="GO" id="GO:0048024">
    <property type="term" value="P:regulation of mRNA splicing, via spliceosome"/>
    <property type="evidence" value="ECO:0007669"/>
    <property type="project" value="TreeGrafter"/>
</dbReference>
<dbReference type="GO" id="GO:0005634">
    <property type="term" value="C:nucleus"/>
    <property type="evidence" value="ECO:0007669"/>
    <property type="project" value="TreeGrafter"/>
</dbReference>
<feature type="compositionally biased region" description="Polar residues" evidence="3">
    <location>
        <begin position="1"/>
        <end position="13"/>
    </location>
</feature>
<dbReference type="InterPro" id="IPR004087">
    <property type="entry name" value="KH_dom"/>
</dbReference>
<dbReference type="InterPro" id="IPR055256">
    <property type="entry name" value="KH_1_KHDC4/BBP-like"/>
</dbReference>
<accession>A0AAN7L926</accession>
<protein>
    <recommendedName>
        <fullName evidence="4">K Homology domain-containing protein</fullName>
    </recommendedName>
</protein>
<evidence type="ECO:0000313" key="6">
    <source>
        <dbReference type="Proteomes" id="UP001345219"/>
    </source>
</evidence>
<organism evidence="5 6">
    <name type="scientific">Trapa incisa</name>
    <dbReference type="NCBI Taxonomy" id="236973"/>
    <lineage>
        <taxon>Eukaryota</taxon>
        <taxon>Viridiplantae</taxon>
        <taxon>Streptophyta</taxon>
        <taxon>Embryophyta</taxon>
        <taxon>Tracheophyta</taxon>
        <taxon>Spermatophyta</taxon>
        <taxon>Magnoliopsida</taxon>
        <taxon>eudicotyledons</taxon>
        <taxon>Gunneridae</taxon>
        <taxon>Pentapetalae</taxon>
        <taxon>rosids</taxon>
        <taxon>malvids</taxon>
        <taxon>Myrtales</taxon>
        <taxon>Lythraceae</taxon>
        <taxon>Trapa</taxon>
    </lineage>
</organism>
<dbReference type="SUPFAM" id="SSF54791">
    <property type="entry name" value="Eukaryotic type KH-domain (KH-domain type I)"/>
    <property type="match status" value="1"/>
</dbReference>
<dbReference type="PANTHER" id="PTHR11208">
    <property type="entry name" value="RNA-BINDING PROTEIN RELATED"/>
    <property type="match status" value="1"/>
</dbReference>
<dbReference type="EMBL" id="JAXIOK010000001">
    <property type="protein sequence ID" value="KAK4780630.1"/>
    <property type="molecule type" value="Genomic_DNA"/>
</dbReference>
<feature type="compositionally biased region" description="Pro residues" evidence="3">
    <location>
        <begin position="465"/>
        <end position="479"/>
    </location>
</feature>
<keyword evidence="6" id="KW-1185">Reference proteome</keyword>
<sequence length="736" mass="79758">MSTKVEVEQTSSIEAARNKMHGTAASSATSTSTAKVSLFAAKSGFVIPKNKLSGSLVPIFQRNKKLAGSDAAKEESPKQVQRKTKWGPDLTQDTTVKRGRALALQVRLEQITQQLTSGLLGFGDNLDSSATLEQLEGKSSSHALDREKSKQLELEKRELIGEILRLNANFKVPPDYKPLLKEDRIPIPVKEFPGYNFIGLIFGPGGDNRKKLEKETGAKIQVYGIKAGKDKGETISSDGSDFQGSYEEIYVHVCADTYDKVDSAVSIIELLVTSMKGNLAAASATAADDKNILNETHTSDPVDSVPSAPQGTVDPFMGTLQPSPQGQFQFPGPQPQVVSVPSHSTILTPPNSSTHLNTLHQQPSMPLNPTNLPLPYGSQPGETGSNLPPPNQTPFMQNPYVNHHRPSDIRVPPVNPAFQSLQPSPSPFPSSVARPILTQGPRPMFSHPNIASSGSISSTPMANINPPPLGFSSGPPPPNSLGGPLNRPNPPTFFPSSAPPASQPLSLNNNPHGMAIPRGNPLNSSLGSGSSQVPSRLPFPPFESGLRSNFLPMRSSSAAGPQNPNFGDFTFQPRHQLQMPRFLPPDVGPQAPQFRSQVPDFQPRPEFFPRPPIQGRFPFPNMGRSMGEMNSGPSTRLPYLGQSTFPLGPGSAMEPRRSLRPPMNQPDMHFPPSQQFNRNLPFIRPRPGTREQQIYDPFSPTSAANMPQRHGDNSSSTKRRDNDPEYEDLMASVGVK</sequence>
<dbReference type="Proteomes" id="UP001345219">
    <property type="component" value="Chromosome 13"/>
</dbReference>
<dbReference type="PROSITE" id="PS50084">
    <property type="entry name" value="KH_TYPE_1"/>
    <property type="match status" value="1"/>
</dbReference>
<evidence type="ECO:0000256" key="2">
    <source>
        <dbReference type="PROSITE-ProRule" id="PRU00117"/>
    </source>
</evidence>
<dbReference type="SMART" id="SM00322">
    <property type="entry name" value="KH"/>
    <property type="match status" value="1"/>
</dbReference>
<dbReference type="InterPro" id="IPR045071">
    <property type="entry name" value="BBP-like"/>
</dbReference>
<comment type="caution">
    <text evidence="5">The sequence shown here is derived from an EMBL/GenBank/DDBJ whole genome shotgun (WGS) entry which is preliminary data.</text>
</comment>
<evidence type="ECO:0000313" key="5">
    <source>
        <dbReference type="EMBL" id="KAK4780630.1"/>
    </source>
</evidence>
<feature type="region of interest" description="Disordered" evidence="3">
    <location>
        <begin position="1"/>
        <end position="31"/>
    </location>
</feature>
<keyword evidence="1 2" id="KW-0694">RNA-binding</keyword>
<reference evidence="5 6" key="1">
    <citation type="journal article" date="2023" name="Hortic Res">
        <title>Pangenome of water caltrop reveals structural variations and asymmetric subgenome divergence after allopolyploidization.</title>
        <authorList>
            <person name="Zhang X."/>
            <person name="Chen Y."/>
            <person name="Wang L."/>
            <person name="Yuan Y."/>
            <person name="Fang M."/>
            <person name="Shi L."/>
            <person name="Lu R."/>
            <person name="Comes H.P."/>
            <person name="Ma Y."/>
            <person name="Chen Y."/>
            <person name="Huang G."/>
            <person name="Zhou Y."/>
            <person name="Zheng Z."/>
            <person name="Qiu Y."/>
        </authorList>
    </citation>
    <scope>NUCLEOTIDE SEQUENCE [LARGE SCALE GENOMIC DNA]</scope>
    <source>
        <tissue evidence="5">Roots</tissue>
    </source>
</reference>
<name>A0AAN7L926_9MYRT</name>
<proteinExistence type="predicted"/>
<dbReference type="AlphaFoldDB" id="A0AAN7L926"/>
<feature type="domain" description="K Homology" evidence="4">
    <location>
        <begin position="179"/>
        <end position="273"/>
    </location>
</feature>
<feature type="region of interest" description="Disordered" evidence="3">
    <location>
        <begin position="351"/>
        <end position="503"/>
    </location>
</feature>
<feature type="region of interest" description="Disordered" evidence="3">
    <location>
        <begin position="668"/>
        <end position="736"/>
    </location>
</feature>
<dbReference type="Gene3D" id="3.30.1370.10">
    <property type="entry name" value="K Homology domain, type 1"/>
    <property type="match status" value="1"/>
</dbReference>
<evidence type="ECO:0000256" key="1">
    <source>
        <dbReference type="ARBA" id="ARBA00022884"/>
    </source>
</evidence>
<dbReference type="GO" id="GO:0003729">
    <property type="term" value="F:mRNA binding"/>
    <property type="evidence" value="ECO:0007669"/>
    <property type="project" value="TreeGrafter"/>
</dbReference>
<dbReference type="InterPro" id="IPR036612">
    <property type="entry name" value="KH_dom_type_1_sf"/>
</dbReference>
<dbReference type="PANTHER" id="PTHR11208:SF98">
    <property type="entry name" value="RNA-BINDING KH DOMAIN-CONTAINING PROTEIN"/>
    <property type="match status" value="1"/>
</dbReference>
<feature type="compositionally biased region" description="Polar residues" evidence="3">
    <location>
        <begin position="351"/>
        <end position="371"/>
    </location>
</feature>